<dbReference type="EMBL" id="ML122493">
    <property type="protein sequence ID" value="RPD52040.1"/>
    <property type="molecule type" value="Genomic_DNA"/>
</dbReference>
<gene>
    <name evidence="2" type="ORF">L227DRAFT_515390</name>
    <name evidence="1" type="ORF">L227DRAFT_515408</name>
</gene>
<reference evidence="1" key="1">
    <citation type="journal article" date="2018" name="Genome Biol. Evol.">
        <title>Genomics and development of Lentinus tigrinus, a white-rot wood-decaying mushroom with dimorphic fruiting bodies.</title>
        <authorList>
            <person name="Wu B."/>
            <person name="Xu Z."/>
            <person name="Knudson A."/>
            <person name="Carlson A."/>
            <person name="Chen N."/>
            <person name="Kovaka S."/>
            <person name="LaButti K."/>
            <person name="Lipzen A."/>
            <person name="Pennachio C."/>
            <person name="Riley R."/>
            <person name="Schakwitz W."/>
            <person name="Umezawa K."/>
            <person name="Ohm R.A."/>
            <person name="Grigoriev I.V."/>
            <person name="Nagy L.G."/>
            <person name="Gibbons J."/>
            <person name="Hibbett D."/>
        </authorList>
    </citation>
    <scope>NUCLEOTIDE SEQUENCE [LARGE SCALE GENOMIC DNA]</scope>
    <source>
        <strain evidence="1">ALCF2SS1-6</strain>
    </source>
</reference>
<dbReference type="Gene3D" id="3.30.420.10">
    <property type="entry name" value="Ribonuclease H-like superfamily/Ribonuclease H"/>
    <property type="match status" value="1"/>
</dbReference>
<dbReference type="PANTHER" id="PTHR48475:SF1">
    <property type="entry name" value="RNASE H TYPE-1 DOMAIN-CONTAINING PROTEIN"/>
    <property type="match status" value="1"/>
</dbReference>
<dbReference type="STRING" id="1328759.A0A5C2RLS0"/>
<evidence type="ECO:0000313" key="1">
    <source>
        <dbReference type="EMBL" id="RPD52040.1"/>
    </source>
</evidence>
<evidence type="ECO:0000313" key="3">
    <source>
        <dbReference type="Proteomes" id="UP000313359"/>
    </source>
</evidence>
<dbReference type="OrthoDB" id="444848at2759"/>
<keyword evidence="3" id="KW-1185">Reference proteome</keyword>
<accession>A0A5C2RLS0</accession>
<dbReference type="GO" id="GO:0003676">
    <property type="term" value="F:nucleic acid binding"/>
    <property type="evidence" value="ECO:0007669"/>
    <property type="project" value="InterPro"/>
</dbReference>
<organism evidence="1 3">
    <name type="scientific">Lentinus tigrinus ALCF2SS1-6</name>
    <dbReference type="NCBI Taxonomy" id="1328759"/>
    <lineage>
        <taxon>Eukaryota</taxon>
        <taxon>Fungi</taxon>
        <taxon>Dikarya</taxon>
        <taxon>Basidiomycota</taxon>
        <taxon>Agaricomycotina</taxon>
        <taxon>Agaricomycetes</taxon>
        <taxon>Polyporales</taxon>
        <taxon>Polyporaceae</taxon>
        <taxon>Lentinus</taxon>
    </lineage>
</organism>
<evidence type="ECO:0008006" key="4">
    <source>
        <dbReference type="Google" id="ProtNLM"/>
    </source>
</evidence>
<dbReference type="InterPro" id="IPR012337">
    <property type="entry name" value="RNaseH-like_sf"/>
</dbReference>
<dbReference type="AlphaFoldDB" id="A0A5C2RLS0"/>
<dbReference type="Proteomes" id="UP000313359">
    <property type="component" value="Unassembled WGS sequence"/>
</dbReference>
<feature type="non-terminal residue" evidence="1">
    <location>
        <position position="194"/>
    </location>
</feature>
<dbReference type="PANTHER" id="PTHR48475">
    <property type="entry name" value="RIBONUCLEASE H"/>
    <property type="match status" value="1"/>
</dbReference>
<protein>
    <recommendedName>
        <fullName evidence="4">Integrase catalytic domain-containing protein</fullName>
    </recommendedName>
</protein>
<proteinExistence type="predicted"/>
<dbReference type="InterPro" id="IPR036397">
    <property type="entry name" value="RNaseH_sf"/>
</dbReference>
<name>A0A5C2RLS0_9APHY</name>
<sequence>MGAAKRLLKRYGIPQIKITPYNKHASGVVEQGHFTIRQAILKDCGDHVERWPKKVPLAFFADRVTTRRSTGFSPFYLLHGMHPILPFDLTEATFMISHYRAGISSADLLALRMRQLDKRPDDLNRASDAIMRSRLVSKAQFEKRFHHRLRRLPIKSGALVLVRNSARDAGLENKYTPRYSGPYIVHRQTRNGAY</sequence>
<dbReference type="SUPFAM" id="SSF53098">
    <property type="entry name" value="Ribonuclease H-like"/>
    <property type="match status" value="1"/>
</dbReference>
<dbReference type="EMBL" id="ML122479">
    <property type="protein sequence ID" value="RPD52057.1"/>
    <property type="molecule type" value="Genomic_DNA"/>
</dbReference>
<evidence type="ECO:0000313" key="2">
    <source>
        <dbReference type="EMBL" id="RPD52057.1"/>
    </source>
</evidence>